<evidence type="ECO:0000256" key="2">
    <source>
        <dbReference type="SAM" id="MobiDB-lite"/>
    </source>
</evidence>
<feature type="compositionally biased region" description="Basic residues" evidence="2">
    <location>
        <begin position="440"/>
        <end position="449"/>
    </location>
</feature>
<feature type="compositionally biased region" description="Basic residues" evidence="2">
    <location>
        <begin position="417"/>
        <end position="432"/>
    </location>
</feature>
<evidence type="ECO:0000256" key="1">
    <source>
        <dbReference type="SAM" id="Coils"/>
    </source>
</evidence>
<dbReference type="EMBL" id="QZDT01000002">
    <property type="protein sequence ID" value="NBJ91612.1"/>
    <property type="molecule type" value="Genomic_DNA"/>
</dbReference>
<dbReference type="OrthoDB" id="2061941at2"/>
<feature type="compositionally biased region" description="Basic and acidic residues" evidence="2">
    <location>
        <begin position="404"/>
        <end position="416"/>
    </location>
</feature>
<dbReference type="AlphaFoldDB" id="A0A9X5BDV2"/>
<gene>
    <name evidence="4" type="ORF">D5281_03155</name>
</gene>
<dbReference type="RefSeq" id="WP_160558681.1">
    <property type="nucleotide sequence ID" value="NZ_QZDT01000002.1"/>
</dbReference>
<organism evidence="4 5">
    <name type="scientific">Parablautia muri</name>
    <dbReference type="NCBI Taxonomy" id="2320879"/>
    <lineage>
        <taxon>Bacteria</taxon>
        <taxon>Bacillati</taxon>
        <taxon>Bacillota</taxon>
        <taxon>Clostridia</taxon>
        <taxon>Lachnospirales</taxon>
        <taxon>Lachnospiraceae</taxon>
        <taxon>Parablautia</taxon>
    </lineage>
</organism>
<feature type="compositionally biased region" description="Polar residues" evidence="2">
    <location>
        <begin position="197"/>
        <end position="208"/>
    </location>
</feature>
<name>A0A9X5BDV2_9FIRM</name>
<feature type="coiled-coil region" evidence="1">
    <location>
        <begin position="1"/>
        <end position="45"/>
    </location>
</feature>
<feature type="region of interest" description="Disordered" evidence="2">
    <location>
        <begin position="292"/>
        <end position="373"/>
    </location>
</feature>
<comment type="caution">
    <text evidence="4">The sequence shown here is derived from an EMBL/GenBank/DDBJ whole genome shotgun (WGS) entry which is preliminary data.</text>
</comment>
<keyword evidence="3" id="KW-0812">Transmembrane</keyword>
<evidence type="ECO:0000313" key="4">
    <source>
        <dbReference type="EMBL" id="NBJ91612.1"/>
    </source>
</evidence>
<feature type="region of interest" description="Disordered" evidence="2">
    <location>
        <begin position="392"/>
        <end position="449"/>
    </location>
</feature>
<proteinExistence type="predicted"/>
<feature type="compositionally biased region" description="Acidic residues" evidence="2">
    <location>
        <begin position="337"/>
        <end position="349"/>
    </location>
</feature>
<feature type="compositionally biased region" description="Acidic residues" evidence="2">
    <location>
        <begin position="646"/>
        <end position="659"/>
    </location>
</feature>
<keyword evidence="3" id="KW-1133">Transmembrane helix</keyword>
<feature type="compositionally biased region" description="Basic residues" evidence="2">
    <location>
        <begin position="301"/>
        <end position="317"/>
    </location>
</feature>
<evidence type="ECO:0000313" key="5">
    <source>
        <dbReference type="Proteomes" id="UP001154420"/>
    </source>
</evidence>
<feature type="region of interest" description="Disordered" evidence="2">
    <location>
        <begin position="629"/>
        <end position="659"/>
    </location>
</feature>
<sequence>MDTDEEYLDDLLEAMNNSEQQNRTMKDAMKDVKKISDEVKKITKATDIPEMKSDTVTNDSDDWKASLDNILAQVDSQVEEDTVQTDVLEADGWAQNDVPQTDDMTQDDLAKLIDSIDSMQIDTEGSDDEELDDTLSDLLNMNFDTTNSKDVYAVDTNVEDINEEDDEVPKDVNLMDMNLMDSDSEDKEPVNRDLNDANFTDLSPGNNLNMEKMDVTDLVDNMDSTDADLAEINGLLKNVEKNENVNDDILELLESVKADSSDESDDSAFDIFDEHELKEVLRDGNQYINSAEELESIPEKKTKKKKRSKKEKNKKEKPKSEGGLIKKLFGGKKKAEDSDEDVELALDTEMEARGGVDAKDGVPEDIIREKDEKKPGLFSKLKGLLTEEADGFDENQDSVNGLKEINESEREEIKKEAQKKKEKKEKKGKKKEKAAPKKDDKKKKVKKVKKEKKPREVVIERPIISKKVLILMIALCATLLASIFILSNLLPEYEQRQRVHTAYNEKDYETVYKFLYNKRRNSDETIMYERADLILKLERRWKSYQNNMLLDQELEALHSLMQGVDYYHSLTGVEEYETQNELNILYQQICGALDRYGITPEEAVEINAYDDVTYTKRLTAIVNGTEFTAPGEEKAQEEAMQPQDILPEEEEIIGLDSDN</sequence>
<keyword evidence="3" id="KW-0472">Membrane</keyword>
<feature type="transmembrane region" description="Helical" evidence="3">
    <location>
        <begin position="468"/>
        <end position="490"/>
    </location>
</feature>
<protein>
    <submittedName>
        <fullName evidence="4">Uncharacterized protein</fullName>
    </submittedName>
</protein>
<feature type="region of interest" description="Disordered" evidence="2">
    <location>
        <begin position="181"/>
        <end position="208"/>
    </location>
</feature>
<keyword evidence="5" id="KW-1185">Reference proteome</keyword>
<dbReference type="Proteomes" id="UP001154420">
    <property type="component" value="Unassembled WGS sequence"/>
</dbReference>
<reference evidence="4" key="1">
    <citation type="submission" date="2018-09" db="EMBL/GenBank/DDBJ databases">
        <title>Murine metabolic-syndrome-specific gut microbial biobank.</title>
        <authorList>
            <person name="Liu C."/>
        </authorList>
    </citation>
    <scope>NUCLEOTIDE SEQUENCE</scope>
    <source>
        <strain evidence="4">D42-62</strain>
    </source>
</reference>
<accession>A0A9X5BDV2</accession>
<feature type="compositionally biased region" description="Basic and acidic residues" evidence="2">
    <location>
        <begin position="350"/>
        <end position="373"/>
    </location>
</feature>
<keyword evidence="1" id="KW-0175">Coiled coil</keyword>
<evidence type="ECO:0000256" key="3">
    <source>
        <dbReference type="SAM" id="Phobius"/>
    </source>
</evidence>